<feature type="non-terminal residue" evidence="1">
    <location>
        <position position="60"/>
    </location>
</feature>
<organism evidence="1 2">
    <name type="scientific">Cirrhinus mrigala</name>
    <name type="common">Mrigala</name>
    <dbReference type="NCBI Taxonomy" id="683832"/>
    <lineage>
        <taxon>Eukaryota</taxon>
        <taxon>Metazoa</taxon>
        <taxon>Chordata</taxon>
        <taxon>Craniata</taxon>
        <taxon>Vertebrata</taxon>
        <taxon>Euteleostomi</taxon>
        <taxon>Actinopterygii</taxon>
        <taxon>Neopterygii</taxon>
        <taxon>Teleostei</taxon>
        <taxon>Ostariophysi</taxon>
        <taxon>Cypriniformes</taxon>
        <taxon>Cyprinidae</taxon>
        <taxon>Labeoninae</taxon>
        <taxon>Labeonini</taxon>
        <taxon>Cirrhinus</taxon>
    </lineage>
</organism>
<dbReference type="Proteomes" id="UP001529510">
    <property type="component" value="Unassembled WGS sequence"/>
</dbReference>
<dbReference type="EMBL" id="JAMKFB020000020">
    <property type="protein sequence ID" value="KAL0163566.1"/>
    <property type="molecule type" value="Genomic_DNA"/>
</dbReference>
<comment type="caution">
    <text evidence="1">The sequence shown here is derived from an EMBL/GenBank/DDBJ whole genome shotgun (WGS) entry which is preliminary data.</text>
</comment>
<evidence type="ECO:0000313" key="1">
    <source>
        <dbReference type="EMBL" id="KAL0163566.1"/>
    </source>
</evidence>
<proteinExistence type="predicted"/>
<sequence>MGWIFCSALLLRKRKALQHRRESASRQRLMSLLNSLLQQLSLSLWTLKWPPQFNGRPRRL</sequence>
<evidence type="ECO:0000313" key="2">
    <source>
        <dbReference type="Proteomes" id="UP001529510"/>
    </source>
</evidence>
<accession>A0ABD0NRJ0</accession>
<gene>
    <name evidence="1" type="ORF">M9458_039319</name>
</gene>
<feature type="non-terminal residue" evidence="1">
    <location>
        <position position="1"/>
    </location>
</feature>
<reference evidence="1 2" key="1">
    <citation type="submission" date="2024-05" db="EMBL/GenBank/DDBJ databases">
        <title>Genome sequencing and assembly of Indian major carp, Cirrhinus mrigala (Hamilton, 1822).</title>
        <authorList>
            <person name="Mohindra V."/>
            <person name="Chowdhury L.M."/>
            <person name="Lal K."/>
            <person name="Jena J.K."/>
        </authorList>
    </citation>
    <scope>NUCLEOTIDE SEQUENCE [LARGE SCALE GENOMIC DNA]</scope>
    <source>
        <strain evidence="1">CM1030</strain>
        <tissue evidence="1">Blood</tissue>
    </source>
</reference>
<keyword evidence="2" id="KW-1185">Reference proteome</keyword>
<dbReference type="AlphaFoldDB" id="A0ABD0NRJ0"/>
<name>A0ABD0NRJ0_CIRMR</name>
<protein>
    <submittedName>
        <fullName evidence="1">Uncharacterized protein</fullName>
    </submittedName>
</protein>